<evidence type="ECO:0000256" key="5">
    <source>
        <dbReference type="ARBA" id="ARBA00022552"/>
    </source>
</evidence>
<evidence type="ECO:0000256" key="3">
    <source>
        <dbReference type="ARBA" id="ARBA00011167"/>
    </source>
</evidence>
<keyword evidence="8 10" id="KW-0687">Ribonucleoprotein</keyword>
<dbReference type="Pfam" id="PF06102">
    <property type="entry name" value="RRP36"/>
    <property type="match status" value="1"/>
</dbReference>
<reference evidence="12" key="1">
    <citation type="submission" date="2021-03" db="EMBL/GenBank/DDBJ databases">
        <authorList>
            <person name="Tagirdzhanova G."/>
        </authorList>
    </citation>
    <scope>NUCLEOTIDE SEQUENCE</scope>
</reference>
<organism evidence="12 13">
    <name type="scientific">Gomphillus americanus</name>
    <dbReference type="NCBI Taxonomy" id="1940652"/>
    <lineage>
        <taxon>Eukaryota</taxon>
        <taxon>Fungi</taxon>
        <taxon>Dikarya</taxon>
        <taxon>Ascomycota</taxon>
        <taxon>Pezizomycotina</taxon>
        <taxon>Lecanoromycetes</taxon>
        <taxon>OSLEUM clade</taxon>
        <taxon>Ostropomycetidae</taxon>
        <taxon>Ostropales</taxon>
        <taxon>Graphidaceae</taxon>
        <taxon>Gomphilloideae</taxon>
        <taxon>Gomphillus</taxon>
    </lineage>
</organism>
<evidence type="ECO:0000256" key="11">
    <source>
        <dbReference type="SAM" id="MobiDB-lite"/>
    </source>
</evidence>
<evidence type="ECO:0000313" key="13">
    <source>
        <dbReference type="Proteomes" id="UP000664169"/>
    </source>
</evidence>
<evidence type="ECO:0000256" key="8">
    <source>
        <dbReference type="ARBA" id="ARBA00023274"/>
    </source>
</evidence>
<feature type="region of interest" description="Disordered" evidence="11">
    <location>
        <begin position="282"/>
        <end position="310"/>
    </location>
</feature>
<feature type="compositionally biased region" description="Polar residues" evidence="11">
    <location>
        <begin position="38"/>
        <end position="65"/>
    </location>
</feature>
<dbReference type="PANTHER" id="PTHR21738">
    <property type="entry name" value="RIBOSOMAL RNA PROCESSING PROTEIN 36 HOMOLOG"/>
    <property type="match status" value="1"/>
</dbReference>
<feature type="compositionally biased region" description="Polar residues" evidence="11">
    <location>
        <begin position="14"/>
        <end position="24"/>
    </location>
</feature>
<keyword evidence="13" id="KW-1185">Reference proteome</keyword>
<dbReference type="GO" id="GO:0005730">
    <property type="term" value="C:nucleolus"/>
    <property type="evidence" value="ECO:0007669"/>
    <property type="project" value="UniProtKB-SubCell"/>
</dbReference>
<feature type="compositionally biased region" description="Basic residues" evidence="11">
    <location>
        <begin position="288"/>
        <end position="300"/>
    </location>
</feature>
<keyword evidence="5 10" id="KW-0698">rRNA processing</keyword>
<keyword evidence="7 10" id="KW-0539">Nucleus</keyword>
<dbReference type="GO" id="GO:0000462">
    <property type="term" value="P:maturation of SSU-rRNA from tricistronic rRNA transcript (SSU-rRNA, 5.8S rRNA, LSU-rRNA)"/>
    <property type="evidence" value="ECO:0007669"/>
    <property type="project" value="TreeGrafter"/>
</dbReference>
<feature type="compositionally biased region" description="Low complexity" evidence="11">
    <location>
        <begin position="102"/>
        <end position="116"/>
    </location>
</feature>
<evidence type="ECO:0000256" key="10">
    <source>
        <dbReference type="RuleBase" id="RU368027"/>
    </source>
</evidence>
<accession>A0A8H3I253</accession>
<comment type="function">
    <text evidence="9 10">Component of the 90S pre-ribosome involved in the maturation of rRNAs. Required for early cleavages of the pre-RNAs in the 40S ribosomal subunit maturation pathway.</text>
</comment>
<evidence type="ECO:0000313" key="12">
    <source>
        <dbReference type="EMBL" id="CAF9912157.1"/>
    </source>
</evidence>
<name>A0A8H3I253_9LECA</name>
<comment type="caution">
    <text evidence="12">The sequence shown here is derived from an EMBL/GenBank/DDBJ whole genome shotgun (WGS) entry which is preliminary data.</text>
</comment>
<dbReference type="EMBL" id="CAJPDQ010000007">
    <property type="protein sequence ID" value="CAF9912157.1"/>
    <property type="molecule type" value="Genomic_DNA"/>
</dbReference>
<evidence type="ECO:0000256" key="2">
    <source>
        <dbReference type="ARBA" id="ARBA00009418"/>
    </source>
</evidence>
<comment type="similarity">
    <text evidence="2 10">Belongs to the RRP36 family.</text>
</comment>
<evidence type="ECO:0000256" key="7">
    <source>
        <dbReference type="ARBA" id="ARBA00023242"/>
    </source>
</evidence>
<gene>
    <name evidence="12" type="ORF">GOMPHAMPRED_007573</name>
</gene>
<evidence type="ECO:0000256" key="9">
    <source>
        <dbReference type="ARBA" id="ARBA00025053"/>
    </source>
</evidence>
<dbReference type="InterPro" id="IPR009292">
    <property type="entry name" value="RRP36"/>
</dbReference>
<dbReference type="PANTHER" id="PTHR21738:SF0">
    <property type="entry name" value="RIBOSOMAL RNA PROCESSING PROTEIN 36 HOMOLOG"/>
    <property type="match status" value="1"/>
</dbReference>
<evidence type="ECO:0000256" key="4">
    <source>
        <dbReference type="ARBA" id="ARBA00022517"/>
    </source>
</evidence>
<keyword evidence="6" id="KW-0175">Coiled coil</keyword>
<comment type="subcellular location">
    <subcellularLocation>
        <location evidence="1 10">Nucleus</location>
        <location evidence="1 10">Nucleolus</location>
    </subcellularLocation>
</comment>
<sequence>MAFQTGLLRRVQASKIQDYSGSSASDEDEQDYYGPDAPTSTENTTNIPNEDSASENEGNAETPDTYSEPDPDPKSLLSTISFADLASAQASLGLPRKRKQGSSANPASSQSRSPSPFHEAQERLAGKSIPRLVANARTSKHSPAEMSSKKAVSRKRTVVATAKVEARDPRFSSLSGGLNANKVAQNYAFLNEYRADEMRELKAQARNAKDGVVRERLKGELRVMEDRERARKKVEDERGVVREHRKKEAEAVKQGKKPFYLKKADIKKQVLVKKFEDLGEKKAEKVMERKRKKKAARQRKAMPSSRREIG</sequence>
<comment type="subunit">
    <text evidence="3 10">Associates with 90S and pre-40S pre-ribosomal particles.</text>
</comment>
<evidence type="ECO:0000256" key="6">
    <source>
        <dbReference type="ARBA" id="ARBA00023054"/>
    </source>
</evidence>
<proteinExistence type="inferred from homology"/>
<feature type="region of interest" description="Disordered" evidence="11">
    <location>
        <begin position="1"/>
        <end position="156"/>
    </location>
</feature>
<dbReference type="Proteomes" id="UP000664169">
    <property type="component" value="Unassembled WGS sequence"/>
</dbReference>
<dbReference type="GO" id="GO:0030686">
    <property type="term" value="C:90S preribosome"/>
    <property type="evidence" value="ECO:0007669"/>
    <property type="project" value="TreeGrafter"/>
</dbReference>
<evidence type="ECO:0000256" key="1">
    <source>
        <dbReference type="ARBA" id="ARBA00004604"/>
    </source>
</evidence>
<protein>
    <recommendedName>
        <fullName evidence="10">rRNA biogenesis protein RRP36</fullName>
    </recommendedName>
</protein>
<keyword evidence="4 10" id="KW-0690">Ribosome biogenesis</keyword>
<dbReference type="OrthoDB" id="448446at2759"/>
<dbReference type="AlphaFoldDB" id="A0A8H3I253"/>